<dbReference type="PANTHER" id="PTHR39339">
    <property type="entry name" value="SLR1444 PROTEIN"/>
    <property type="match status" value="1"/>
</dbReference>
<organism evidence="3 4">
    <name type="scientific">Actinosynnema pretiosum</name>
    <dbReference type="NCBI Taxonomy" id="42197"/>
    <lineage>
        <taxon>Bacteria</taxon>
        <taxon>Bacillati</taxon>
        <taxon>Actinomycetota</taxon>
        <taxon>Actinomycetes</taxon>
        <taxon>Pseudonocardiales</taxon>
        <taxon>Pseudonocardiaceae</taxon>
        <taxon>Actinosynnema</taxon>
    </lineage>
</organism>
<dbReference type="Gene3D" id="1.40.20.10">
    <property type="entry name" value="CHAD domain"/>
    <property type="match status" value="1"/>
</dbReference>
<accession>A0A290Z1D2</accession>
<proteinExistence type="predicted"/>
<dbReference type="SMART" id="SM01118">
    <property type="entry name" value="CYTH"/>
    <property type="match status" value="1"/>
</dbReference>
<dbReference type="InterPro" id="IPR038186">
    <property type="entry name" value="CHAD_dom_sf"/>
</dbReference>
<dbReference type="Pfam" id="PF01928">
    <property type="entry name" value="CYTH"/>
    <property type="match status" value="1"/>
</dbReference>
<feature type="domain" description="CHAD" evidence="2">
    <location>
        <begin position="213"/>
        <end position="491"/>
    </location>
</feature>
<protein>
    <submittedName>
        <fullName evidence="3">CHAD domain containing protein</fullName>
    </submittedName>
</protein>
<keyword evidence="4" id="KW-1185">Reference proteome</keyword>
<dbReference type="InterPro" id="IPR033469">
    <property type="entry name" value="CYTH-like_dom_sf"/>
</dbReference>
<evidence type="ECO:0000259" key="1">
    <source>
        <dbReference type="PROSITE" id="PS51707"/>
    </source>
</evidence>
<evidence type="ECO:0000259" key="2">
    <source>
        <dbReference type="PROSITE" id="PS51708"/>
    </source>
</evidence>
<evidence type="ECO:0000313" key="4">
    <source>
        <dbReference type="Proteomes" id="UP000218505"/>
    </source>
</evidence>
<dbReference type="Gene3D" id="2.40.320.10">
    <property type="entry name" value="Hypothetical Protein Pfu-838710-001"/>
    <property type="match status" value="1"/>
</dbReference>
<dbReference type="EMBL" id="CP023445">
    <property type="protein sequence ID" value="ATE52802.1"/>
    <property type="molecule type" value="Genomic_DNA"/>
</dbReference>
<dbReference type="InterPro" id="IPR007899">
    <property type="entry name" value="CHAD_dom"/>
</dbReference>
<evidence type="ECO:0000313" key="3">
    <source>
        <dbReference type="EMBL" id="ATE52802.1"/>
    </source>
</evidence>
<dbReference type="Pfam" id="PF05235">
    <property type="entry name" value="CHAD"/>
    <property type="match status" value="1"/>
</dbReference>
<dbReference type="PROSITE" id="PS51707">
    <property type="entry name" value="CYTH"/>
    <property type="match status" value="1"/>
</dbReference>
<dbReference type="SMART" id="SM00880">
    <property type="entry name" value="CHAD"/>
    <property type="match status" value="1"/>
</dbReference>
<dbReference type="SUPFAM" id="SSF55154">
    <property type="entry name" value="CYTH-like phosphatases"/>
    <property type="match status" value="1"/>
</dbReference>
<dbReference type="Proteomes" id="UP000218505">
    <property type="component" value="Chromosome"/>
</dbReference>
<dbReference type="CDD" id="cd07374">
    <property type="entry name" value="CYTH-like_Pase"/>
    <property type="match status" value="1"/>
</dbReference>
<sequence>MTTSVKETERKYEAPDGVRLPAMTGLPGVAATAGPHEQLLEAVYYDTGDLRLASAGLTLRRRTGGDDAGWHLKLPAGVDTREELRLPPGGEDSAPPEELGSLVRVHTRGGELAPVALISTERQRWQLVDGRGDLLVEVVEDRVSATGGEDGDEARTWREVEVELGERGTVALLDAVERRLKKAGMRRSRSSAKLTRLLGDRVPARPTGPDVGRKSAGGVVLAYLREQADALRAQDPRVRRDEPDAVHAMRVATRRMRSALKVFGGIVDKGRTADLAGELKWLAGVLGQARDLEVLRERFELVLDGLEPELRPGPVAARLTRHFAPREAQAKRSAVEALDSPRYFALLDAVDALLADPPLTRRARGKAKDELPGLAAKSYRKLAAQVARAHDDAGLHEARKGAKRLRYAVEAVEPLHGKPARRYRRKVKAVQTLLGDHQDSVVARPVLRQLGAEAGAAGENGFAFGVLHGLESQRAALVEERFPALWAGLGKPKFA</sequence>
<gene>
    <name evidence="3" type="ORF">CNX65_05490</name>
</gene>
<feature type="domain" description="CYTH" evidence="1">
    <location>
        <begin position="5"/>
        <end position="201"/>
    </location>
</feature>
<dbReference type="RefSeq" id="WP_096491789.1">
    <property type="nucleotide sequence ID" value="NZ_CP023445.1"/>
</dbReference>
<dbReference type="PANTHER" id="PTHR39339:SF1">
    <property type="entry name" value="CHAD DOMAIN-CONTAINING PROTEIN"/>
    <property type="match status" value="1"/>
</dbReference>
<dbReference type="AlphaFoldDB" id="A0A290Z1D2"/>
<name>A0A290Z1D2_9PSEU</name>
<dbReference type="KEGG" id="apre:CNX65_05490"/>
<dbReference type="InterPro" id="IPR023577">
    <property type="entry name" value="CYTH_domain"/>
</dbReference>
<dbReference type="PROSITE" id="PS51708">
    <property type="entry name" value="CHAD"/>
    <property type="match status" value="1"/>
</dbReference>
<reference evidence="3" key="1">
    <citation type="submission" date="2017-09" db="EMBL/GenBank/DDBJ databases">
        <title>Complete Genome Sequence of ansamitocin-producing Bacterium Actinosynnema pretiosum X47.</title>
        <authorList>
            <person name="Cao G."/>
            <person name="Zong G."/>
            <person name="Zhong C."/>
            <person name="Fu J."/>
        </authorList>
    </citation>
    <scope>NUCLEOTIDE SEQUENCE [LARGE SCALE GENOMIC DNA]</scope>
    <source>
        <strain evidence="3">X47</strain>
    </source>
</reference>